<evidence type="ECO:0000313" key="3">
    <source>
        <dbReference type="Proteomes" id="UP000274843"/>
    </source>
</evidence>
<keyword evidence="1" id="KW-1133">Transmembrane helix</keyword>
<dbReference type="GeneID" id="301841718"/>
<dbReference type="Proteomes" id="UP000274843">
    <property type="component" value="Unassembled WGS sequence"/>
</dbReference>
<keyword evidence="1" id="KW-0812">Transmembrane</keyword>
<proteinExistence type="predicted"/>
<protein>
    <submittedName>
        <fullName evidence="2">Uncharacterized protein</fullName>
    </submittedName>
</protein>
<organism evidence="2 3">
    <name type="scientific">Amycolatopsis thermoflava</name>
    <dbReference type="NCBI Taxonomy" id="84480"/>
    <lineage>
        <taxon>Bacteria</taxon>
        <taxon>Bacillati</taxon>
        <taxon>Actinomycetota</taxon>
        <taxon>Actinomycetes</taxon>
        <taxon>Pseudonocardiales</taxon>
        <taxon>Pseudonocardiaceae</taxon>
        <taxon>Amycolatopsis</taxon>
        <taxon>Amycolatopsis methanolica group</taxon>
    </lineage>
</organism>
<feature type="transmembrane region" description="Helical" evidence="1">
    <location>
        <begin position="34"/>
        <end position="55"/>
    </location>
</feature>
<evidence type="ECO:0000256" key="1">
    <source>
        <dbReference type="SAM" id="Phobius"/>
    </source>
</evidence>
<sequence length="386" mass="39552">MSHTLPPRRELPPEVRERMRATVQAGIAPRRGRALVAGAAVIVLVAGVLVGAQFFRSSAPVPASSGGVDDRCWAAIESAGKTGQVPPREVWRATGSHVLGDDVVTSYLAGGRPVFCETTATTVTVSDPVAEPAYAAGSRAGLLLYTGTGLAAGVADPSWPAIELSLPDGLGITVEPVMPGTGAFTAFTATDPATTTLWAGMSVQGQKTRPGPRVELPPAPAPLVSVVDRPGDRTSPAGRALDECLAALPAPPADADGYQPGGLLEHGPYRVVLGRSAAHMIACVTGPTGSSLHLDTFLGTSIPVRRLSVPAQAGKVPFVGLAPRSATSMVADFGTGEAVTVPVVNGTFAVWLPDGAKPVYPDTGEAWVRVQDARGAALYNGSVVLR</sequence>
<dbReference type="EMBL" id="RKHY01000001">
    <property type="protein sequence ID" value="ROS37958.1"/>
    <property type="molecule type" value="Genomic_DNA"/>
</dbReference>
<keyword evidence="1" id="KW-0472">Membrane</keyword>
<comment type="caution">
    <text evidence="2">The sequence shown here is derived from an EMBL/GenBank/DDBJ whole genome shotgun (WGS) entry which is preliminary data.</text>
</comment>
<accession>A0A3N2GMU5</accession>
<name>A0A3N2GMU5_9PSEU</name>
<keyword evidence="3" id="KW-1185">Reference proteome</keyword>
<dbReference type="RefSeq" id="WP_123682506.1">
    <property type="nucleotide sequence ID" value="NZ_CBDRBK010000012.1"/>
</dbReference>
<dbReference type="AlphaFoldDB" id="A0A3N2GMU5"/>
<reference evidence="2 3" key="1">
    <citation type="submission" date="2018-11" db="EMBL/GenBank/DDBJ databases">
        <title>Sequencing the genomes of 1000 actinobacteria strains.</title>
        <authorList>
            <person name="Klenk H.-P."/>
        </authorList>
    </citation>
    <scope>NUCLEOTIDE SEQUENCE [LARGE SCALE GENOMIC DNA]</scope>
    <source>
        <strain evidence="2 3">DSM 44348</strain>
    </source>
</reference>
<gene>
    <name evidence="2" type="ORF">EDD35_0221</name>
</gene>
<evidence type="ECO:0000313" key="2">
    <source>
        <dbReference type="EMBL" id="ROS37958.1"/>
    </source>
</evidence>